<accession>A0A1V3BWQ8</accession>
<evidence type="ECO:0000313" key="1">
    <source>
        <dbReference type="EMBL" id="OOC52616.1"/>
    </source>
</evidence>
<protein>
    <submittedName>
        <fullName evidence="1">Uncharacterized protein</fullName>
    </submittedName>
</protein>
<dbReference type="Proteomes" id="UP000189004">
    <property type="component" value="Unassembled WGS sequence"/>
</dbReference>
<sequence length="206" mass="22791">MGAALATVLALTMYSTNRHEQRIASVMKQHEHHHVRPDDLATTERNLLLRTQQGVDAIVHSDLHGKEIIDDEILSAVVLSDVEWSIARQLRSQSERRKRIESSPAPGKRSQGVAAELLAAVEEEQRLTEGQVRTIAEYEAHVRAAGKELADLAAARELSHLKSELESANPWVEAAVSADAASLQSLTQVRDMAKRIAELAIFPEER</sequence>
<name>A0A1V3BWQ8_9ACTN</name>
<dbReference type="RefSeq" id="WP_077688960.1">
    <property type="nucleotide sequence ID" value="NZ_MCOK01000001.1"/>
</dbReference>
<reference evidence="2" key="1">
    <citation type="submission" date="2016-08" db="EMBL/GenBank/DDBJ databases">
        <authorList>
            <person name="Tokovenko B."/>
            <person name="Kalinowski J."/>
        </authorList>
    </citation>
    <scope>NUCLEOTIDE SEQUENCE [LARGE SCALE GENOMIC DNA]</scope>
    <source>
        <strain evidence="2">UTMC102</strain>
    </source>
</reference>
<evidence type="ECO:0000313" key="2">
    <source>
        <dbReference type="Proteomes" id="UP000189004"/>
    </source>
</evidence>
<dbReference type="STRING" id="501010.NOSIN_01210"/>
<organism evidence="1 2">
    <name type="scientific">Nocardiopsis sinuspersici</name>
    <dbReference type="NCBI Taxonomy" id="501010"/>
    <lineage>
        <taxon>Bacteria</taxon>
        <taxon>Bacillati</taxon>
        <taxon>Actinomycetota</taxon>
        <taxon>Actinomycetes</taxon>
        <taxon>Streptosporangiales</taxon>
        <taxon>Nocardiopsidaceae</taxon>
        <taxon>Nocardiopsis</taxon>
    </lineage>
</organism>
<dbReference type="AlphaFoldDB" id="A0A1V3BWQ8"/>
<dbReference type="OrthoDB" id="3425023at2"/>
<comment type="caution">
    <text evidence="1">The sequence shown here is derived from an EMBL/GenBank/DDBJ whole genome shotgun (WGS) entry which is preliminary data.</text>
</comment>
<gene>
    <name evidence="1" type="ORF">NOSIN_01210</name>
</gene>
<dbReference type="EMBL" id="MCOK01000001">
    <property type="protein sequence ID" value="OOC52616.1"/>
    <property type="molecule type" value="Genomic_DNA"/>
</dbReference>
<keyword evidence="2" id="KW-1185">Reference proteome</keyword>
<proteinExistence type="predicted"/>